<evidence type="ECO:0008006" key="3">
    <source>
        <dbReference type="Google" id="ProtNLM"/>
    </source>
</evidence>
<gene>
    <name evidence="1" type="ORF">ACFQLX_20225</name>
</gene>
<evidence type="ECO:0000313" key="2">
    <source>
        <dbReference type="Proteomes" id="UP001596413"/>
    </source>
</evidence>
<reference evidence="2" key="1">
    <citation type="journal article" date="2019" name="Int. J. Syst. Evol. Microbiol.">
        <title>The Global Catalogue of Microorganisms (GCM) 10K type strain sequencing project: providing services to taxonomists for standard genome sequencing and annotation.</title>
        <authorList>
            <consortium name="The Broad Institute Genomics Platform"/>
            <consortium name="The Broad Institute Genome Sequencing Center for Infectious Disease"/>
            <person name="Wu L."/>
            <person name="Ma J."/>
        </authorList>
    </citation>
    <scope>NUCLEOTIDE SEQUENCE [LARGE SCALE GENOMIC DNA]</scope>
    <source>
        <strain evidence="2">CGMCC 1.13681</strain>
    </source>
</reference>
<dbReference type="EMBL" id="JBHSZO010000035">
    <property type="protein sequence ID" value="MFC7220470.1"/>
    <property type="molecule type" value="Genomic_DNA"/>
</dbReference>
<dbReference type="Proteomes" id="UP001596413">
    <property type="component" value="Unassembled WGS sequence"/>
</dbReference>
<accession>A0ABW2GLT7</accession>
<comment type="caution">
    <text evidence="1">The sequence shown here is derived from an EMBL/GenBank/DDBJ whole genome shotgun (WGS) entry which is preliminary data.</text>
</comment>
<name>A0ABW2GLT7_9ACTN</name>
<organism evidence="1 2">
    <name type="scientific">Streptomyces polyrhachis</name>
    <dbReference type="NCBI Taxonomy" id="1282885"/>
    <lineage>
        <taxon>Bacteria</taxon>
        <taxon>Bacillati</taxon>
        <taxon>Actinomycetota</taxon>
        <taxon>Actinomycetes</taxon>
        <taxon>Kitasatosporales</taxon>
        <taxon>Streptomycetaceae</taxon>
        <taxon>Streptomyces</taxon>
    </lineage>
</organism>
<keyword evidence="2" id="KW-1185">Reference proteome</keyword>
<proteinExistence type="predicted"/>
<evidence type="ECO:0000313" key="1">
    <source>
        <dbReference type="EMBL" id="MFC7220470.1"/>
    </source>
</evidence>
<dbReference type="RefSeq" id="WP_386417164.1">
    <property type="nucleotide sequence ID" value="NZ_JBHSZO010000035.1"/>
</dbReference>
<sequence length="185" mass="20902">MKLDTRQSIELLWRQVVEIGRPIVRFRNPGIAKIQLEAAIGVTVPDDVVAWFESCNGARFEPGQRQDDVYLIPAFEPLSVEQALEMRRIYGDGDPILGESWFPLLGNASGDMYAAVWDASDTPPRVAVVISESFPQISYSSVQEMAISFLECYRRGVFFVKDGGLLDVDVQKWEEVDMEVRARLE</sequence>
<protein>
    <recommendedName>
        <fullName evidence="3">Knr4/Smi1-like domain-containing protein</fullName>
    </recommendedName>
</protein>